<feature type="compositionally biased region" description="Basic residues" evidence="1">
    <location>
        <begin position="18"/>
        <end position="53"/>
    </location>
</feature>
<evidence type="ECO:0000313" key="3">
    <source>
        <dbReference type="Proteomes" id="UP000481861"/>
    </source>
</evidence>
<comment type="caution">
    <text evidence="2">The sequence shown here is derived from an EMBL/GenBank/DDBJ whole genome shotgun (WGS) entry which is preliminary data.</text>
</comment>
<evidence type="ECO:0000256" key="1">
    <source>
        <dbReference type="SAM" id="MobiDB-lite"/>
    </source>
</evidence>
<dbReference type="AlphaFoldDB" id="A0A7C8IGA7"/>
<dbReference type="Proteomes" id="UP000481861">
    <property type="component" value="Unassembled WGS sequence"/>
</dbReference>
<organism evidence="2 3">
    <name type="scientific">Massariosphaeria phaeospora</name>
    <dbReference type="NCBI Taxonomy" id="100035"/>
    <lineage>
        <taxon>Eukaryota</taxon>
        <taxon>Fungi</taxon>
        <taxon>Dikarya</taxon>
        <taxon>Ascomycota</taxon>
        <taxon>Pezizomycotina</taxon>
        <taxon>Dothideomycetes</taxon>
        <taxon>Pleosporomycetidae</taxon>
        <taxon>Pleosporales</taxon>
        <taxon>Pleosporales incertae sedis</taxon>
        <taxon>Massariosphaeria</taxon>
    </lineage>
</organism>
<sequence length="192" mass="22182">PVNHSITPKPTSPSPPKLLRKPNHAFSIHPRRRLRGPRRRHAEPPGRRIHRTPRQSVVHGPRLPQTRIRLGNRRHSNCHWQRLRQQRAPTGRLCSRSRLHRLLAPGSGGILRARLQGKGRLYSGERRMLTLCRFWSEELEEWMAWRGCAHLDTCKITSKRVSGLGFSAYCTLGYTNTPHVILNGCPNEIRLF</sequence>
<dbReference type="EMBL" id="JAADJZ010000004">
    <property type="protein sequence ID" value="KAF2875653.1"/>
    <property type="molecule type" value="Genomic_DNA"/>
</dbReference>
<proteinExistence type="predicted"/>
<feature type="non-terminal residue" evidence="2">
    <location>
        <position position="1"/>
    </location>
</feature>
<evidence type="ECO:0000313" key="2">
    <source>
        <dbReference type="EMBL" id="KAF2875653.1"/>
    </source>
</evidence>
<name>A0A7C8IGA7_9PLEO</name>
<gene>
    <name evidence="2" type="ORF">BDV95DRAFT_279648</name>
</gene>
<protein>
    <submittedName>
        <fullName evidence="2">Uncharacterized protein</fullName>
    </submittedName>
</protein>
<accession>A0A7C8IGA7</accession>
<reference evidence="2 3" key="1">
    <citation type="submission" date="2020-01" db="EMBL/GenBank/DDBJ databases">
        <authorList>
            <consortium name="DOE Joint Genome Institute"/>
            <person name="Haridas S."/>
            <person name="Albert R."/>
            <person name="Binder M."/>
            <person name="Bloem J."/>
            <person name="Labutti K."/>
            <person name="Salamov A."/>
            <person name="Andreopoulos B."/>
            <person name="Baker S.E."/>
            <person name="Barry K."/>
            <person name="Bills G."/>
            <person name="Bluhm B.H."/>
            <person name="Cannon C."/>
            <person name="Castanera R."/>
            <person name="Culley D.E."/>
            <person name="Daum C."/>
            <person name="Ezra D."/>
            <person name="Gonzalez J.B."/>
            <person name="Henrissat B."/>
            <person name="Kuo A."/>
            <person name="Liang C."/>
            <person name="Lipzen A."/>
            <person name="Lutzoni F."/>
            <person name="Magnuson J."/>
            <person name="Mondo S."/>
            <person name="Nolan M."/>
            <person name="Ohm R."/>
            <person name="Pangilinan J."/>
            <person name="Park H.-J.H."/>
            <person name="Ramirez L."/>
            <person name="Alfaro M."/>
            <person name="Sun H."/>
            <person name="Tritt A."/>
            <person name="Yoshinaga Y."/>
            <person name="Zwiers L.-H.L."/>
            <person name="Turgeon B.G."/>
            <person name="Goodwin S.B."/>
            <person name="Spatafora J.W."/>
            <person name="Crous P.W."/>
            <person name="Grigoriev I.V."/>
        </authorList>
    </citation>
    <scope>NUCLEOTIDE SEQUENCE [LARGE SCALE GENOMIC DNA]</scope>
    <source>
        <strain evidence="2 3">CBS 611.86</strain>
    </source>
</reference>
<feature type="region of interest" description="Disordered" evidence="1">
    <location>
        <begin position="1"/>
        <end position="63"/>
    </location>
</feature>
<keyword evidence="3" id="KW-1185">Reference proteome</keyword>